<dbReference type="InterPro" id="IPR036163">
    <property type="entry name" value="HMA_dom_sf"/>
</dbReference>
<dbReference type="PROSITE" id="PS50846">
    <property type="entry name" value="HMA_2"/>
    <property type="match status" value="1"/>
</dbReference>
<evidence type="ECO:0000313" key="3">
    <source>
        <dbReference type="Proteomes" id="UP000199062"/>
    </source>
</evidence>
<dbReference type="Pfam" id="PF00403">
    <property type="entry name" value="HMA"/>
    <property type="match status" value="1"/>
</dbReference>
<dbReference type="InterPro" id="IPR006121">
    <property type="entry name" value="HMA_dom"/>
</dbReference>
<name>A0A1I6LBI3_9EURY</name>
<dbReference type="Gene3D" id="3.30.70.100">
    <property type="match status" value="1"/>
</dbReference>
<dbReference type="SUPFAM" id="SSF55008">
    <property type="entry name" value="HMA, heavy metal-associated domain"/>
    <property type="match status" value="1"/>
</dbReference>
<evidence type="ECO:0000313" key="2">
    <source>
        <dbReference type="EMBL" id="SFS00560.1"/>
    </source>
</evidence>
<dbReference type="Proteomes" id="UP000199062">
    <property type="component" value="Unassembled WGS sequence"/>
</dbReference>
<keyword evidence="3" id="KW-1185">Reference proteome</keyword>
<dbReference type="GO" id="GO:0046872">
    <property type="term" value="F:metal ion binding"/>
    <property type="evidence" value="ECO:0007669"/>
    <property type="project" value="InterPro"/>
</dbReference>
<reference evidence="2 3" key="1">
    <citation type="submission" date="2016-10" db="EMBL/GenBank/DDBJ databases">
        <authorList>
            <person name="de Groot N.N."/>
        </authorList>
    </citation>
    <scope>NUCLEOTIDE SEQUENCE [LARGE SCALE GENOMIC DNA]</scope>
    <source>
        <strain evidence="2 3">CGMCC 1.10457</strain>
    </source>
</reference>
<dbReference type="AlphaFoldDB" id="A0A1I6LBI3"/>
<sequence length="67" mass="7125">MSEFILEVDGMTCINCEQLVEDEVADLCSVDGVSANATKGCVRVEGSPSAVRSVQEAIDDLGFDVEQ</sequence>
<feature type="domain" description="HMA" evidence="1">
    <location>
        <begin position="2"/>
        <end position="66"/>
    </location>
</feature>
<protein>
    <submittedName>
        <fullName evidence="2">Copper chaperone</fullName>
    </submittedName>
</protein>
<dbReference type="STRING" id="767519.SAMN05216559_2377"/>
<dbReference type="CDD" id="cd00371">
    <property type="entry name" value="HMA"/>
    <property type="match status" value="1"/>
</dbReference>
<evidence type="ECO:0000259" key="1">
    <source>
        <dbReference type="PROSITE" id="PS50846"/>
    </source>
</evidence>
<dbReference type="RefSeq" id="WP_089816726.1">
    <property type="nucleotide sequence ID" value="NZ_FOZK01000002.1"/>
</dbReference>
<proteinExistence type="predicted"/>
<organism evidence="2 3">
    <name type="scientific">Halomicrobium zhouii</name>
    <dbReference type="NCBI Taxonomy" id="767519"/>
    <lineage>
        <taxon>Archaea</taxon>
        <taxon>Methanobacteriati</taxon>
        <taxon>Methanobacteriota</taxon>
        <taxon>Stenosarchaea group</taxon>
        <taxon>Halobacteria</taxon>
        <taxon>Halobacteriales</taxon>
        <taxon>Haloarculaceae</taxon>
        <taxon>Halomicrobium</taxon>
    </lineage>
</organism>
<dbReference type="EMBL" id="FOZK01000002">
    <property type="protein sequence ID" value="SFS00560.1"/>
    <property type="molecule type" value="Genomic_DNA"/>
</dbReference>
<dbReference type="OrthoDB" id="44171at2157"/>
<gene>
    <name evidence="2" type="ORF">SAMN05216559_2377</name>
</gene>
<accession>A0A1I6LBI3</accession>